<dbReference type="InterPro" id="IPR051314">
    <property type="entry name" value="AAA_ATPase_RarA/MGS1/WRNIP1"/>
</dbReference>
<dbReference type="PANTHER" id="PTHR13779:SF7">
    <property type="entry name" value="ATPASE WRNIP1"/>
    <property type="match status" value="1"/>
</dbReference>
<gene>
    <name evidence="9" type="ORF">UABAM_01745</name>
</gene>
<dbReference type="GO" id="GO:0006261">
    <property type="term" value="P:DNA-templated DNA replication"/>
    <property type="evidence" value="ECO:0007669"/>
    <property type="project" value="TreeGrafter"/>
</dbReference>
<dbReference type="FunFam" id="1.20.272.10:FF:000001">
    <property type="entry name" value="Putative AAA family ATPase"/>
    <property type="match status" value="1"/>
</dbReference>
<dbReference type="FunFam" id="1.10.3710.10:FF:000003">
    <property type="entry name" value="ATPase, AAA family protein"/>
    <property type="match status" value="1"/>
</dbReference>
<dbReference type="InterPro" id="IPR003593">
    <property type="entry name" value="AAA+_ATPase"/>
</dbReference>
<accession>A0A5S9IK89</accession>
<dbReference type="Gene3D" id="1.20.272.10">
    <property type="match status" value="1"/>
</dbReference>
<keyword evidence="5" id="KW-0547">Nucleotide-binding</keyword>
<dbReference type="InterPro" id="IPR032423">
    <property type="entry name" value="AAA_assoc_2"/>
</dbReference>
<evidence type="ECO:0000256" key="3">
    <source>
        <dbReference type="ARBA" id="ARBA00020776"/>
    </source>
</evidence>
<dbReference type="FunFam" id="1.10.8.60:FF:000029">
    <property type="entry name" value="Replication-associated recombination protein A"/>
    <property type="match status" value="1"/>
</dbReference>
<dbReference type="Gene3D" id="3.40.50.300">
    <property type="entry name" value="P-loop containing nucleotide triphosphate hydrolases"/>
    <property type="match status" value="1"/>
</dbReference>
<dbReference type="NCBIfam" id="NF009881">
    <property type="entry name" value="PRK13341.1-2"/>
    <property type="match status" value="1"/>
</dbReference>
<evidence type="ECO:0000256" key="7">
    <source>
        <dbReference type="SAM" id="Coils"/>
    </source>
</evidence>
<dbReference type="SUPFAM" id="SSF52540">
    <property type="entry name" value="P-loop containing nucleoside triphosphate hydrolases"/>
    <property type="match status" value="1"/>
</dbReference>
<dbReference type="GO" id="GO:0017116">
    <property type="term" value="F:single-stranded DNA helicase activity"/>
    <property type="evidence" value="ECO:0007669"/>
    <property type="project" value="TreeGrafter"/>
</dbReference>
<evidence type="ECO:0000256" key="1">
    <source>
        <dbReference type="ARBA" id="ARBA00002393"/>
    </source>
</evidence>
<dbReference type="GO" id="GO:0005524">
    <property type="term" value="F:ATP binding"/>
    <property type="evidence" value="ECO:0007669"/>
    <property type="project" value="UniProtKB-KW"/>
</dbReference>
<dbReference type="GO" id="GO:0016887">
    <property type="term" value="F:ATP hydrolysis activity"/>
    <property type="evidence" value="ECO:0007669"/>
    <property type="project" value="InterPro"/>
</dbReference>
<dbReference type="InterPro" id="IPR003959">
    <property type="entry name" value="ATPase_AAA_core"/>
</dbReference>
<dbReference type="GO" id="GO:0008047">
    <property type="term" value="F:enzyme activator activity"/>
    <property type="evidence" value="ECO:0007669"/>
    <property type="project" value="TreeGrafter"/>
</dbReference>
<proteinExistence type="inferred from homology"/>
<dbReference type="Gene3D" id="1.10.8.60">
    <property type="match status" value="1"/>
</dbReference>
<comment type="similarity">
    <text evidence="2">Belongs to the AAA ATPase family. RarA/MGS1/WRNIP1 subfamily.</text>
</comment>
<dbReference type="Pfam" id="PF00004">
    <property type="entry name" value="AAA"/>
    <property type="match status" value="1"/>
</dbReference>
<evidence type="ECO:0000256" key="6">
    <source>
        <dbReference type="ARBA" id="ARBA00022840"/>
    </source>
</evidence>
<dbReference type="InterPro" id="IPR027417">
    <property type="entry name" value="P-loop_NTPase"/>
</dbReference>
<evidence type="ECO:0000256" key="2">
    <source>
        <dbReference type="ARBA" id="ARBA00008959"/>
    </source>
</evidence>
<dbReference type="CDD" id="cd00009">
    <property type="entry name" value="AAA"/>
    <property type="match status" value="1"/>
</dbReference>
<dbReference type="InterPro" id="IPR029063">
    <property type="entry name" value="SAM-dependent_MTases_sf"/>
</dbReference>
<evidence type="ECO:0000256" key="4">
    <source>
        <dbReference type="ARBA" id="ARBA00022705"/>
    </source>
</evidence>
<name>A0A5S9IK89_UABAM</name>
<dbReference type="GO" id="GO:0003677">
    <property type="term" value="F:DNA binding"/>
    <property type="evidence" value="ECO:0007669"/>
    <property type="project" value="InterPro"/>
</dbReference>
<dbReference type="SMART" id="SM00382">
    <property type="entry name" value="AAA"/>
    <property type="match status" value="1"/>
</dbReference>
<evidence type="ECO:0000313" key="9">
    <source>
        <dbReference type="EMBL" id="BBM83393.1"/>
    </source>
</evidence>
<feature type="coiled-coil region" evidence="7">
    <location>
        <begin position="80"/>
        <end position="107"/>
    </location>
</feature>
<dbReference type="SUPFAM" id="SSF48019">
    <property type="entry name" value="post-AAA+ oligomerization domain-like"/>
    <property type="match status" value="1"/>
</dbReference>
<dbReference type="Proteomes" id="UP000326354">
    <property type="component" value="Chromosome"/>
</dbReference>
<dbReference type="NCBIfam" id="NF009883">
    <property type="entry name" value="PRK13341.1-4"/>
    <property type="match status" value="1"/>
</dbReference>
<dbReference type="InterPro" id="IPR008921">
    <property type="entry name" value="DNA_pol3_clamp-load_cplx_C"/>
</dbReference>
<evidence type="ECO:0000313" key="10">
    <source>
        <dbReference type="Proteomes" id="UP000326354"/>
    </source>
</evidence>
<dbReference type="SUPFAM" id="SSF53335">
    <property type="entry name" value="S-adenosyl-L-methionine-dependent methyltransferases"/>
    <property type="match status" value="1"/>
</dbReference>
<dbReference type="InterPro" id="IPR021886">
    <property type="entry name" value="MgsA_C"/>
</dbReference>
<dbReference type="Gene3D" id="1.10.3710.10">
    <property type="entry name" value="DNA polymerase III clamp loader subunits, C-terminal domain"/>
    <property type="match status" value="1"/>
</dbReference>
<evidence type="ECO:0000256" key="5">
    <source>
        <dbReference type="ARBA" id="ARBA00022741"/>
    </source>
</evidence>
<dbReference type="Pfam" id="PF16193">
    <property type="entry name" value="AAA_assoc_2"/>
    <property type="match status" value="1"/>
</dbReference>
<keyword evidence="4" id="KW-0235">DNA replication</keyword>
<dbReference type="PANTHER" id="PTHR13779">
    <property type="entry name" value="WERNER HELICASE-INTERACTING PROTEIN 1 FAMILY MEMBER"/>
    <property type="match status" value="1"/>
</dbReference>
<sequence length="738" mass="83905">MEDLFSPIDSPKEPLAARMRPQTLDDFYGQQHIVGPGRLLRRAIQADQLSSVIFYGPPGTGKTTLARIIAHNTNAHFIAINAVLAGIKDLREAIKEAQKQRELYHQRTILFIDEVHRWNKAQQDALLPWVENGTIILIGATTENPYFEVIKPLVSRSRLFQLQSLTTDDLRLVINRAISDDKNGYGELRVSIDENALAHFVELCNGDARSMLNALELAVETTEENNEGIIRITMEVAEESIQKRAVLYDKEGDVHYDTISAFIKSLRGSDPDAALYWMARMVYAGEDPRFIFRRMIIFASEDVGMAAPQALSVVMSCAQAFDYIGMPEGRFPLSQAAIYLATAKKCNSTMAFFDALSAVENEQEGKVPNHLKDGNRDAEGFGHGTGYMYPHAYRDHWVAQQYLPDTLQGRVFYEPSNQGYEKQIHDEVLRRREAQLAAALTSSSSPEILTFSGKYLTSQKERWLQRTISQTGQLFATIRDTIFYENLLQRHSCVLDLNAATGLLTWEALRRVPEGGVWSFVYTAEHAKLLQQQSSRLSPIERPVVMHGKWQSFAQSYRENNCEVKYDAIIGRNPFSQGECTAQSVVSLLEYAAQGCHIAIAQTVPRYTPRIYTFVEGKLSKTLYAKVRKAEERIYTNKQDSMVNWDEKTLEKAWANTRNLKIELVKHPMQLYISPEILRGWFQKNNAKERPSYGECLQQHLSEKEWQKVRICIENNLGNKTISWSTTVAYIYAQVNNG</sequence>
<evidence type="ECO:0000259" key="8">
    <source>
        <dbReference type="SMART" id="SM00382"/>
    </source>
</evidence>
<dbReference type="Pfam" id="PF12002">
    <property type="entry name" value="MgsA_C"/>
    <property type="match status" value="1"/>
</dbReference>
<organism evidence="9 10">
    <name type="scientific">Uabimicrobium amorphum</name>
    <dbReference type="NCBI Taxonomy" id="2596890"/>
    <lineage>
        <taxon>Bacteria</taxon>
        <taxon>Pseudomonadati</taxon>
        <taxon>Planctomycetota</taxon>
        <taxon>Candidatus Uabimicrobiia</taxon>
        <taxon>Candidatus Uabimicrobiales</taxon>
        <taxon>Candidatus Uabimicrobiaceae</taxon>
        <taxon>Candidatus Uabimicrobium</taxon>
    </lineage>
</organism>
<comment type="function">
    <text evidence="1">DNA-dependent ATPase that plays important roles in cellular responses to stalled DNA replication processes.</text>
</comment>
<dbReference type="CDD" id="cd18139">
    <property type="entry name" value="HLD_clamp_RarA"/>
    <property type="match status" value="1"/>
</dbReference>
<dbReference type="KEGG" id="uam:UABAM_01745"/>
<keyword evidence="10" id="KW-1185">Reference proteome</keyword>
<dbReference type="FunFam" id="3.40.50.300:FF:000137">
    <property type="entry name" value="Replication-associated recombination protein A"/>
    <property type="match status" value="1"/>
</dbReference>
<dbReference type="RefSeq" id="WP_151967593.1">
    <property type="nucleotide sequence ID" value="NZ_AP019860.1"/>
</dbReference>
<dbReference type="EMBL" id="AP019860">
    <property type="protein sequence ID" value="BBM83393.1"/>
    <property type="molecule type" value="Genomic_DNA"/>
</dbReference>
<feature type="domain" description="AAA+ ATPase" evidence="8">
    <location>
        <begin position="48"/>
        <end position="169"/>
    </location>
</feature>
<keyword evidence="7" id="KW-0175">Coiled coil</keyword>
<dbReference type="GO" id="GO:0000731">
    <property type="term" value="P:DNA synthesis involved in DNA repair"/>
    <property type="evidence" value="ECO:0007669"/>
    <property type="project" value="TreeGrafter"/>
</dbReference>
<dbReference type="OrthoDB" id="9778364at2"/>
<protein>
    <recommendedName>
        <fullName evidence="3">Replication-associated recombination protein A</fullName>
    </recommendedName>
</protein>
<reference evidence="9 10" key="1">
    <citation type="submission" date="2019-08" db="EMBL/GenBank/DDBJ databases">
        <title>Complete genome sequence of Candidatus Uab amorphum.</title>
        <authorList>
            <person name="Shiratori T."/>
            <person name="Suzuki S."/>
            <person name="Kakizawa Y."/>
            <person name="Ishida K."/>
        </authorList>
    </citation>
    <scope>NUCLEOTIDE SEQUENCE [LARGE SCALE GENOMIC DNA]</scope>
    <source>
        <strain evidence="9 10">SRT547</strain>
    </source>
</reference>
<keyword evidence="6" id="KW-0067">ATP-binding</keyword>
<dbReference type="AlphaFoldDB" id="A0A5S9IK89"/>